<evidence type="ECO:0000256" key="3">
    <source>
        <dbReference type="ARBA" id="ARBA00023082"/>
    </source>
</evidence>
<dbReference type="RefSeq" id="WP_045457760.1">
    <property type="nucleotide sequence ID" value="NZ_BBLT01000001.1"/>
</dbReference>
<evidence type="ECO:0000256" key="2">
    <source>
        <dbReference type="ARBA" id="ARBA00023015"/>
    </source>
</evidence>
<dbReference type="InterPro" id="IPR013324">
    <property type="entry name" value="RNA_pol_sigma_r3/r4-like"/>
</dbReference>
<dbReference type="eggNOG" id="COG1595">
    <property type="taxonomic scope" value="Bacteria"/>
</dbReference>
<dbReference type="Pfam" id="PF04542">
    <property type="entry name" value="Sigma70_r2"/>
    <property type="match status" value="1"/>
</dbReference>
<dbReference type="Gene3D" id="1.10.1740.10">
    <property type="match status" value="1"/>
</dbReference>
<dbReference type="STRING" id="153721.MYP_439"/>
<name>A0A098LA48_9BACT</name>
<dbReference type="InterPro" id="IPR014284">
    <property type="entry name" value="RNA_pol_sigma-70_dom"/>
</dbReference>
<dbReference type="AlphaFoldDB" id="A0A098LA48"/>
<keyword evidence="8" id="KW-1185">Reference proteome</keyword>
<sequence length="183" mass="21508">MSDELIIELIKTNKEDKAFRALYKHFPMIRKMILSNGGKLEDAEDVFQESLIILYKKVRYTEFKLTSKLSTYLYSVCRFLWKDILVKNGRRDFSEIIDLNESSEESIWTELTEPESDLKISEKIINELGNRCKELLILFYIEAMKLKDIASRMGYSSESTAKNQKYKCLESAKKRLKELKHLG</sequence>
<keyword evidence="4" id="KW-0238">DNA-binding</keyword>
<dbReference type="PANTHER" id="PTHR43133:SF8">
    <property type="entry name" value="RNA POLYMERASE SIGMA FACTOR HI_1459-RELATED"/>
    <property type="match status" value="1"/>
</dbReference>
<gene>
    <name evidence="7" type="ORF">MYP_439</name>
</gene>
<dbReference type="OrthoDB" id="1099849at2"/>
<dbReference type="GO" id="GO:0003677">
    <property type="term" value="F:DNA binding"/>
    <property type="evidence" value="ECO:0007669"/>
    <property type="project" value="UniProtKB-KW"/>
</dbReference>
<evidence type="ECO:0000256" key="1">
    <source>
        <dbReference type="ARBA" id="ARBA00010641"/>
    </source>
</evidence>
<proteinExistence type="inferred from homology"/>
<organism evidence="7 8">
    <name type="scientific">Sporocytophaga myxococcoides</name>
    <dbReference type="NCBI Taxonomy" id="153721"/>
    <lineage>
        <taxon>Bacteria</taxon>
        <taxon>Pseudomonadati</taxon>
        <taxon>Bacteroidota</taxon>
        <taxon>Cytophagia</taxon>
        <taxon>Cytophagales</taxon>
        <taxon>Cytophagaceae</taxon>
        <taxon>Sporocytophaga</taxon>
    </lineage>
</organism>
<reference evidence="7 8" key="1">
    <citation type="submission" date="2014-09" db="EMBL/GenBank/DDBJ databases">
        <title>Sporocytophaga myxococcoides PG-01 genome sequencing.</title>
        <authorList>
            <person name="Liu L."/>
            <person name="Gao P.J."/>
            <person name="Chen G.J."/>
            <person name="Wang L.S."/>
        </authorList>
    </citation>
    <scope>NUCLEOTIDE SEQUENCE [LARGE SCALE GENOMIC DNA]</scope>
    <source>
        <strain evidence="7 8">PG-01</strain>
    </source>
</reference>
<dbReference type="GO" id="GO:0016987">
    <property type="term" value="F:sigma factor activity"/>
    <property type="evidence" value="ECO:0007669"/>
    <property type="project" value="UniProtKB-KW"/>
</dbReference>
<accession>A0A098LA48</accession>
<comment type="caution">
    <text evidence="7">The sequence shown here is derived from an EMBL/GenBank/DDBJ whole genome shotgun (WGS) entry which is preliminary data.</text>
</comment>
<dbReference type="Gene3D" id="1.10.10.10">
    <property type="entry name" value="Winged helix-like DNA-binding domain superfamily/Winged helix DNA-binding domain"/>
    <property type="match status" value="1"/>
</dbReference>
<feature type="domain" description="RNA polymerase sigma-70 region 2" evidence="6">
    <location>
        <begin position="25"/>
        <end position="90"/>
    </location>
</feature>
<keyword evidence="5" id="KW-0804">Transcription</keyword>
<dbReference type="InterPro" id="IPR007627">
    <property type="entry name" value="RNA_pol_sigma70_r2"/>
</dbReference>
<evidence type="ECO:0000256" key="4">
    <source>
        <dbReference type="ARBA" id="ARBA00023125"/>
    </source>
</evidence>
<keyword evidence="2" id="KW-0805">Transcription regulation</keyword>
<evidence type="ECO:0000313" key="7">
    <source>
        <dbReference type="EMBL" id="GAL83213.1"/>
    </source>
</evidence>
<keyword evidence="3" id="KW-0731">Sigma factor</keyword>
<evidence type="ECO:0000259" key="6">
    <source>
        <dbReference type="Pfam" id="PF04542"/>
    </source>
</evidence>
<dbReference type="NCBIfam" id="TIGR02937">
    <property type="entry name" value="sigma70-ECF"/>
    <property type="match status" value="1"/>
</dbReference>
<dbReference type="EMBL" id="BBLT01000001">
    <property type="protein sequence ID" value="GAL83213.1"/>
    <property type="molecule type" value="Genomic_DNA"/>
</dbReference>
<evidence type="ECO:0000256" key="5">
    <source>
        <dbReference type="ARBA" id="ARBA00023163"/>
    </source>
</evidence>
<protein>
    <submittedName>
        <fullName evidence="7">ECF subfamily RNA polymerase sigma-24 subunit</fullName>
    </submittedName>
</protein>
<dbReference type="InterPro" id="IPR039425">
    <property type="entry name" value="RNA_pol_sigma-70-like"/>
</dbReference>
<comment type="similarity">
    <text evidence="1">Belongs to the sigma-70 factor family. ECF subfamily.</text>
</comment>
<dbReference type="Proteomes" id="UP000030185">
    <property type="component" value="Unassembled WGS sequence"/>
</dbReference>
<evidence type="ECO:0000313" key="8">
    <source>
        <dbReference type="Proteomes" id="UP000030185"/>
    </source>
</evidence>
<dbReference type="PANTHER" id="PTHR43133">
    <property type="entry name" value="RNA POLYMERASE ECF-TYPE SIGMA FACTO"/>
    <property type="match status" value="1"/>
</dbReference>
<dbReference type="InterPro" id="IPR013325">
    <property type="entry name" value="RNA_pol_sigma_r2"/>
</dbReference>
<dbReference type="InterPro" id="IPR036388">
    <property type="entry name" value="WH-like_DNA-bd_sf"/>
</dbReference>
<dbReference type="SUPFAM" id="SSF88659">
    <property type="entry name" value="Sigma3 and sigma4 domains of RNA polymerase sigma factors"/>
    <property type="match status" value="1"/>
</dbReference>
<dbReference type="GO" id="GO:0006352">
    <property type="term" value="P:DNA-templated transcription initiation"/>
    <property type="evidence" value="ECO:0007669"/>
    <property type="project" value="InterPro"/>
</dbReference>
<dbReference type="SUPFAM" id="SSF88946">
    <property type="entry name" value="Sigma2 domain of RNA polymerase sigma factors"/>
    <property type="match status" value="1"/>
</dbReference>